<dbReference type="GO" id="GO:0006260">
    <property type="term" value="P:DNA replication"/>
    <property type="evidence" value="ECO:0007669"/>
    <property type="project" value="UniProtKB-KW"/>
</dbReference>
<organism evidence="8 9">
    <name type="scientific">Papiliotrema laurentii</name>
    <name type="common">Cryptococcus laurentii</name>
    <dbReference type="NCBI Taxonomy" id="5418"/>
    <lineage>
        <taxon>Eukaryota</taxon>
        <taxon>Fungi</taxon>
        <taxon>Dikarya</taxon>
        <taxon>Basidiomycota</taxon>
        <taxon>Agaricomycotina</taxon>
        <taxon>Tremellomycetes</taxon>
        <taxon>Tremellales</taxon>
        <taxon>Rhynchogastremaceae</taxon>
        <taxon>Papiliotrema</taxon>
    </lineage>
</organism>
<sequence>MSVDWTRYISTTLSSLHLTSLHHNAMSNYGESNPYYGGAGGGFVANSPSGSQDSPGGTKKTKAQTLRPVTVKQLHEASQVHNDAEHTIDGHEVGQVLLVGAVRNENKSATNVSYEVGDGTGYIDVRMWLDTSDDDSGKTEGIEQDHWVSIMGSIKVFGGKKHISATHIRPITDHNEIFNHLLKAVYVSLSMRNPGGGGAAGARGATHQDYSAGTTNAATVDTSNFAALPPIQRAVMEAVAAEESEDGMHVQAISRKLGHSNGQAVMDAIEHLMQEGMLYSTIDDLHVKAM</sequence>
<dbReference type="GO" id="GO:0005662">
    <property type="term" value="C:DNA replication factor A complex"/>
    <property type="evidence" value="ECO:0007669"/>
    <property type="project" value="TreeGrafter"/>
</dbReference>
<dbReference type="PANTHER" id="PTHR13989">
    <property type="entry name" value="REPLICATION PROTEIN A-RELATED"/>
    <property type="match status" value="1"/>
</dbReference>
<evidence type="ECO:0000256" key="2">
    <source>
        <dbReference type="ARBA" id="ARBA00007815"/>
    </source>
</evidence>
<dbReference type="InterPro" id="IPR014892">
    <property type="entry name" value="RPA_C"/>
</dbReference>
<feature type="compositionally biased region" description="Polar residues" evidence="6">
    <location>
        <begin position="46"/>
        <end position="55"/>
    </location>
</feature>
<dbReference type="GO" id="GO:0035861">
    <property type="term" value="C:site of double-strand break"/>
    <property type="evidence" value="ECO:0007669"/>
    <property type="project" value="TreeGrafter"/>
</dbReference>
<reference evidence="8" key="1">
    <citation type="submission" date="2023-02" db="EMBL/GenBank/DDBJ databases">
        <title>Identification and recombinant expression of a fungal hydrolase from Papiliotrema laurentii that hydrolyzes apple cutin and clears colloidal polyester polyurethane.</title>
        <authorList>
            <consortium name="DOE Joint Genome Institute"/>
            <person name="Roman V.A."/>
            <person name="Bojanowski C."/>
            <person name="Crable B.R."/>
            <person name="Wagner D.N."/>
            <person name="Hung C.S."/>
            <person name="Nadeau L.J."/>
            <person name="Schratz L."/>
            <person name="Haridas S."/>
            <person name="Pangilinan J."/>
            <person name="Lipzen A."/>
            <person name="Na H."/>
            <person name="Yan M."/>
            <person name="Ng V."/>
            <person name="Grigoriev I.V."/>
            <person name="Spatafora J.W."/>
            <person name="Barlow D."/>
            <person name="Biffinger J."/>
            <person name="Kelley-Loughnane N."/>
            <person name="Varaljay V.A."/>
            <person name="Crookes-Goodson W.J."/>
        </authorList>
    </citation>
    <scope>NUCLEOTIDE SEQUENCE</scope>
    <source>
        <strain evidence="8">5307AH</strain>
    </source>
</reference>
<keyword evidence="5" id="KW-0539">Nucleus</keyword>
<dbReference type="Proteomes" id="UP001182556">
    <property type="component" value="Unassembled WGS sequence"/>
</dbReference>
<dbReference type="InterPro" id="IPR012340">
    <property type="entry name" value="NA-bd_OB-fold"/>
</dbReference>
<comment type="subcellular location">
    <subcellularLocation>
        <location evidence="1">Nucleus</location>
    </subcellularLocation>
</comment>
<evidence type="ECO:0000259" key="7">
    <source>
        <dbReference type="Pfam" id="PF08784"/>
    </source>
</evidence>
<keyword evidence="4" id="KW-0238">DNA-binding</keyword>
<dbReference type="GO" id="GO:0003697">
    <property type="term" value="F:single-stranded DNA binding"/>
    <property type="evidence" value="ECO:0007669"/>
    <property type="project" value="TreeGrafter"/>
</dbReference>
<name>A0AAD9FT96_PAPLA</name>
<evidence type="ECO:0000256" key="6">
    <source>
        <dbReference type="SAM" id="MobiDB-lite"/>
    </source>
</evidence>
<dbReference type="InterPro" id="IPR040260">
    <property type="entry name" value="RFA2-like"/>
</dbReference>
<evidence type="ECO:0000313" key="9">
    <source>
        <dbReference type="Proteomes" id="UP001182556"/>
    </source>
</evidence>
<evidence type="ECO:0000256" key="3">
    <source>
        <dbReference type="ARBA" id="ARBA00022705"/>
    </source>
</evidence>
<evidence type="ECO:0000256" key="4">
    <source>
        <dbReference type="ARBA" id="ARBA00023125"/>
    </source>
</evidence>
<keyword evidence="3" id="KW-0235">DNA replication</keyword>
<evidence type="ECO:0000313" key="8">
    <source>
        <dbReference type="EMBL" id="KAK1925891.1"/>
    </source>
</evidence>
<dbReference type="SUPFAM" id="SSF46785">
    <property type="entry name" value="Winged helix' DNA-binding domain"/>
    <property type="match status" value="1"/>
</dbReference>
<keyword evidence="9" id="KW-1185">Reference proteome</keyword>
<dbReference type="Pfam" id="PF08784">
    <property type="entry name" value="RPA_C"/>
    <property type="match status" value="1"/>
</dbReference>
<evidence type="ECO:0000256" key="5">
    <source>
        <dbReference type="ARBA" id="ARBA00023242"/>
    </source>
</evidence>
<dbReference type="SUPFAM" id="SSF50249">
    <property type="entry name" value="Nucleic acid-binding proteins"/>
    <property type="match status" value="1"/>
</dbReference>
<dbReference type="GO" id="GO:0000724">
    <property type="term" value="P:double-strand break repair via homologous recombination"/>
    <property type="evidence" value="ECO:0007669"/>
    <property type="project" value="TreeGrafter"/>
</dbReference>
<dbReference type="PANTHER" id="PTHR13989:SF16">
    <property type="entry name" value="REPLICATION PROTEIN A2"/>
    <property type="match status" value="1"/>
</dbReference>
<dbReference type="InterPro" id="IPR014646">
    <property type="entry name" value="Rfa2/RPA32"/>
</dbReference>
<dbReference type="FunFam" id="1.10.10.10:FF:000168">
    <property type="entry name" value="Replication protein A 32 kDa subunit"/>
    <property type="match status" value="1"/>
</dbReference>
<feature type="domain" description="Replication protein A C-terminal" evidence="7">
    <location>
        <begin position="200"/>
        <end position="284"/>
    </location>
</feature>
<dbReference type="Gene3D" id="1.10.10.10">
    <property type="entry name" value="Winged helix-like DNA-binding domain superfamily/Winged helix DNA-binding domain"/>
    <property type="match status" value="1"/>
</dbReference>
<dbReference type="AlphaFoldDB" id="A0AAD9FT96"/>
<comment type="caution">
    <text evidence="8">The sequence shown here is derived from an EMBL/GenBank/DDBJ whole genome shotgun (WGS) entry which is preliminary data.</text>
</comment>
<gene>
    <name evidence="8" type="ORF">DB88DRAFT_485498</name>
</gene>
<dbReference type="InterPro" id="IPR036390">
    <property type="entry name" value="WH_DNA-bd_sf"/>
</dbReference>
<protein>
    <recommendedName>
        <fullName evidence="7">Replication protein A C-terminal domain-containing protein</fullName>
    </recommendedName>
</protein>
<dbReference type="GO" id="GO:0006289">
    <property type="term" value="P:nucleotide-excision repair"/>
    <property type="evidence" value="ECO:0007669"/>
    <property type="project" value="TreeGrafter"/>
</dbReference>
<dbReference type="Gene3D" id="2.40.50.140">
    <property type="entry name" value="Nucleic acid-binding proteins"/>
    <property type="match status" value="1"/>
</dbReference>
<dbReference type="EMBL" id="JAODAN010000003">
    <property type="protein sequence ID" value="KAK1925891.1"/>
    <property type="molecule type" value="Genomic_DNA"/>
</dbReference>
<dbReference type="InterPro" id="IPR036388">
    <property type="entry name" value="WH-like_DNA-bd_sf"/>
</dbReference>
<feature type="region of interest" description="Disordered" evidence="6">
    <location>
        <begin position="46"/>
        <end position="65"/>
    </location>
</feature>
<evidence type="ECO:0000256" key="1">
    <source>
        <dbReference type="ARBA" id="ARBA00004123"/>
    </source>
</evidence>
<comment type="similarity">
    <text evidence="2">Belongs to the replication factor A protein 2 family.</text>
</comment>
<accession>A0AAD9FT96</accession>
<dbReference type="PIRSF" id="PIRSF036949">
    <property type="entry name" value="RPA32"/>
    <property type="match status" value="1"/>
</dbReference>
<dbReference type="GO" id="GO:0000781">
    <property type="term" value="C:chromosome, telomeric region"/>
    <property type="evidence" value="ECO:0007669"/>
    <property type="project" value="TreeGrafter"/>
</dbReference>
<dbReference type="CDD" id="cd04478">
    <property type="entry name" value="RPA2_DBD_D"/>
    <property type="match status" value="1"/>
</dbReference>
<proteinExistence type="inferred from homology"/>